<evidence type="ECO:0000256" key="1">
    <source>
        <dbReference type="ARBA" id="ARBA00004651"/>
    </source>
</evidence>
<keyword evidence="2" id="KW-1003">Cell membrane</keyword>
<dbReference type="PANTHER" id="PTHR33908:SF11">
    <property type="entry name" value="MEMBRANE PROTEIN"/>
    <property type="match status" value="1"/>
</dbReference>
<evidence type="ECO:0000256" key="3">
    <source>
        <dbReference type="ARBA" id="ARBA00022676"/>
    </source>
</evidence>
<dbReference type="RefSeq" id="WP_018979759.1">
    <property type="nucleotide sequence ID" value="NZ_BAQD01000027.1"/>
</dbReference>
<reference evidence="10" key="1">
    <citation type="submission" date="2013-04" db="EMBL/GenBank/DDBJ databases">
        <title>The genome sequencing project of 58 acetic acid bacteria.</title>
        <authorList>
            <person name="Okamoto-Kainuma A."/>
            <person name="Ishikawa M."/>
            <person name="Umino S."/>
            <person name="Koizumi Y."/>
            <person name="Shiwa Y."/>
            <person name="Yoshikawa H."/>
            <person name="Matsutani M."/>
            <person name="Matsushita K."/>
        </authorList>
    </citation>
    <scope>NUCLEOTIDE SEQUENCE</scope>
    <source>
        <strain evidence="10">DSM 15669</strain>
    </source>
</reference>
<protein>
    <recommendedName>
        <fullName evidence="9">Glycosyltransferase RgtA/B/C/D-like domain-containing protein</fullName>
    </recommendedName>
</protein>
<feature type="transmembrane region" description="Helical" evidence="8">
    <location>
        <begin position="187"/>
        <end position="203"/>
    </location>
</feature>
<feature type="domain" description="Glycosyltransferase RgtA/B/C/D-like" evidence="9">
    <location>
        <begin position="69"/>
        <end position="230"/>
    </location>
</feature>
<evidence type="ECO:0000259" key="9">
    <source>
        <dbReference type="Pfam" id="PF13231"/>
    </source>
</evidence>
<proteinExistence type="predicted"/>
<comment type="subcellular location">
    <subcellularLocation>
        <location evidence="1">Cell membrane</location>
        <topology evidence="1">Multi-pass membrane protein</topology>
    </subcellularLocation>
</comment>
<sequence length="487" mass="55849">MHRLFPRLTTSVKQHPVLLYALLFFAAFALRAASFGTPFFSSDEEFYLFVGGRILSGDLPFVDVWDRKPIGIFLLYTVFHLFGEWRFWAYQIGATLSAALTAIFIMRSARIIAPLGGAFIAGLLYLGWINVAHGGGGQTPIFYNALIAYALYLMMSNIDSFDKKTINTVGIKVMALFGIAIQIKYTVVFEGIFAGLYLIYALYRHTGRISDLAKSIPLWVGTALLPTLIVFLFYVSLGYGHQWWFANVESIFLREKIEARPNEIYMASISAFLITPLVLHIIFERKRDKKEYFILLWSLSSWFGVFIVGDYFKHYVLPLFVPFFIAFAPLWTSRIGKIYLSLSTLIGFITGEKIIYHSSHKERAEVMYDIHHIIIQNPGCSFEYNGPSSLQDVRPYCHITPFLFPGHLNATHERNAIGVNQTFELKRVFSQNPLYIIDTISHNSDPDITVQNTELFKEEISQKYTPVYISKPYKKEDQIILYRLKKP</sequence>
<feature type="transmembrane region" description="Helical" evidence="8">
    <location>
        <begin position="292"/>
        <end position="309"/>
    </location>
</feature>
<organism evidence="10 11">
    <name type="scientific">Saccharibacter floricola DSM 15669</name>
    <dbReference type="NCBI Taxonomy" id="1123227"/>
    <lineage>
        <taxon>Bacteria</taxon>
        <taxon>Pseudomonadati</taxon>
        <taxon>Pseudomonadota</taxon>
        <taxon>Alphaproteobacteria</taxon>
        <taxon>Acetobacterales</taxon>
        <taxon>Acetobacteraceae</taxon>
        <taxon>Saccharibacter</taxon>
    </lineage>
</organism>
<comment type="caution">
    <text evidence="10">The sequence shown here is derived from an EMBL/GenBank/DDBJ whole genome shotgun (WGS) entry which is preliminary data.</text>
</comment>
<keyword evidence="7 8" id="KW-0472">Membrane</keyword>
<keyword evidence="4" id="KW-0808">Transferase</keyword>
<feature type="transmembrane region" description="Helical" evidence="8">
    <location>
        <begin position="112"/>
        <end position="129"/>
    </location>
</feature>
<feature type="transmembrane region" description="Helical" evidence="8">
    <location>
        <begin position="264"/>
        <end position="283"/>
    </location>
</feature>
<feature type="transmembrane region" description="Helical" evidence="8">
    <location>
        <begin position="215"/>
        <end position="235"/>
    </location>
</feature>
<accession>A0ABQ0NZT8</accession>
<evidence type="ECO:0000256" key="6">
    <source>
        <dbReference type="ARBA" id="ARBA00022989"/>
    </source>
</evidence>
<feature type="transmembrane region" description="Helical" evidence="8">
    <location>
        <begin position="87"/>
        <end position="105"/>
    </location>
</feature>
<evidence type="ECO:0000256" key="7">
    <source>
        <dbReference type="ARBA" id="ARBA00023136"/>
    </source>
</evidence>
<dbReference type="InterPro" id="IPR050297">
    <property type="entry name" value="LipidA_mod_glycosyltrf_83"/>
</dbReference>
<evidence type="ECO:0000256" key="4">
    <source>
        <dbReference type="ARBA" id="ARBA00022679"/>
    </source>
</evidence>
<keyword evidence="5 8" id="KW-0812">Transmembrane</keyword>
<dbReference type="EMBL" id="BAQD01000027">
    <property type="protein sequence ID" value="GBQ07432.1"/>
    <property type="molecule type" value="Genomic_DNA"/>
</dbReference>
<dbReference type="Proteomes" id="UP001062901">
    <property type="component" value="Unassembled WGS sequence"/>
</dbReference>
<dbReference type="Pfam" id="PF13231">
    <property type="entry name" value="PMT_2"/>
    <property type="match status" value="1"/>
</dbReference>
<feature type="transmembrane region" description="Helical" evidence="8">
    <location>
        <begin position="315"/>
        <end position="332"/>
    </location>
</feature>
<gene>
    <name evidence="10" type="ORF">AA15669_1379</name>
</gene>
<evidence type="ECO:0000313" key="11">
    <source>
        <dbReference type="Proteomes" id="UP001062901"/>
    </source>
</evidence>
<feature type="transmembrane region" description="Helical" evidence="8">
    <location>
        <begin position="141"/>
        <end position="158"/>
    </location>
</feature>
<evidence type="ECO:0000256" key="2">
    <source>
        <dbReference type="ARBA" id="ARBA00022475"/>
    </source>
</evidence>
<evidence type="ECO:0000256" key="8">
    <source>
        <dbReference type="SAM" id="Phobius"/>
    </source>
</evidence>
<dbReference type="PANTHER" id="PTHR33908">
    <property type="entry name" value="MANNOSYLTRANSFERASE YKCB-RELATED"/>
    <property type="match status" value="1"/>
</dbReference>
<name>A0ABQ0NZT8_9PROT</name>
<keyword evidence="3" id="KW-0328">Glycosyltransferase</keyword>
<keyword evidence="6 8" id="KW-1133">Transmembrane helix</keyword>
<dbReference type="InterPro" id="IPR038731">
    <property type="entry name" value="RgtA/B/C-like"/>
</dbReference>
<evidence type="ECO:0000313" key="10">
    <source>
        <dbReference type="EMBL" id="GBQ07432.1"/>
    </source>
</evidence>
<evidence type="ECO:0000256" key="5">
    <source>
        <dbReference type="ARBA" id="ARBA00022692"/>
    </source>
</evidence>
<keyword evidence="11" id="KW-1185">Reference proteome</keyword>